<comment type="subunit">
    <text evidence="9">Component of the TIM23 complex.</text>
</comment>
<dbReference type="InterPro" id="IPR013261">
    <property type="entry name" value="Tim21"/>
</dbReference>
<evidence type="ECO:0000313" key="11">
    <source>
        <dbReference type="RefSeq" id="XP_017782041.1"/>
    </source>
</evidence>
<keyword evidence="6 9" id="KW-0496">Mitochondrion</keyword>
<evidence type="ECO:0000256" key="5">
    <source>
        <dbReference type="ARBA" id="ARBA00022989"/>
    </source>
</evidence>
<sequence>MISKLLFPALRRRNPLEVRNFNAIFNRYKSTKSSLTKSSAGSEVGTDVRPLAEKVKETTKTASYLGVILLGVGVTGTLFYAVFNELFSSRSPNNIYTAAVKKCLADTRIEDKLGYPIKAYGEETRRGRRQHPNYSGFIGKDGKKHLRMQFYLQGTYHKGTAQLEMIENASGDFEYRYLLVQVDDMARNVIVLEDNRYQTVQAPTELLM</sequence>
<evidence type="ECO:0000256" key="8">
    <source>
        <dbReference type="PROSITE-ProRule" id="PRU10141"/>
    </source>
</evidence>
<keyword evidence="7 9" id="KW-0472">Membrane</keyword>
<keyword evidence="3 9" id="KW-0812">Transmembrane</keyword>
<accession>A0ABM1N5E1</accession>
<dbReference type="GeneID" id="108566580"/>
<dbReference type="PANTHER" id="PTHR13032">
    <property type="entry name" value="MITOCHONDRIAL IMPORT INNER MEMBRANE TRANSLOCASE SUBUNIT TIM21"/>
    <property type="match status" value="1"/>
</dbReference>
<dbReference type="PROSITE" id="PS00107">
    <property type="entry name" value="PROTEIN_KINASE_ATP"/>
    <property type="match status" value="1"/>
</dbReference>
<dbReference type="RefSeq" id="XP_017782041.1">
    <property type="nucleotide sequence ID" value="XM_017926552.1"/>
</dbReference>
<evidence type="ECO:0000256" key="2">
    <source>
        <dbReference type="ARBA" id="ARBA00010867"/>
    </source>
</evidence>
<keyword evidence="10" id="KW-1185">Reference proteome</keyword>
<keyword evidence="9" id="KW-0813">Transport</keyword>
<keyword evidence="9" id="KW-0653">Protein transport</keyword>
<dbReference type="Pfam" id="PF08294">
    <property type="entry name" value="TIM21"/>
    <property type="match status" value="1"/>
</dbReference>
<feature type="binding site" evidence="8">
    <location>
        <position position="102"/>
    </location>
    <ligand>
        <name>ATP</name>
        <dbReference type="ChEBI" id="CHEBI:30616"/>
    </ligand>
</feature>
<evidence type="ECO:0000256" key="7">
    <source>
        <dbReference type="ARBA" id="ARBA00023136"/>
    </source>
</evidence>
<evidence type="ECO:0000256" key="9">
    <source>
        <dbReference type="RuleBase" id="RU367142"/>
    </source>
</evidence>
<organism evidence="10 11">
    <name type="scientific">Nicrophorus vespilloides</name>
    <name type="common">Boreal carrion beetle</name>
    <dbReference type="NCBI Taxonomy" id="110193"/>
    <lineage>
        <taxon>Eukaryota</taxon>
        <taxon>Metazoa</taxon>
        <taxon>Ecdysozoa</taxon>
        <taxon>Arthropoda</taxon>
        <taxon>Hexapoda</taxon>
        <taxon>Insecta</taxon>
        <taxon>Pterygota</taxon>
        <taxon>Neoptera</taxon>
        <taxon>Endopterygota</taxon>
        <taxon>Coleoptera</taxon>
        <taxon>Polyphaga</taxon>
        <taxon>Staphyliniformia</taxon>
        <taxon>Silphidae</taxon>
        <taxon>Nicrophorinae</taxon>
        <taxon>Nicrophorus</taxon>
    </lineage>
</organism>
<reference evidence="11" key="1">
    <citation type="submission" date="2025-08" db="UniProtKB">
        <authorList>
            <consortium name="RefSeq"/>
        </authorList>
    </citation>
    <scope>IDENTIFICATION</scope>
    <source>
        <tissue evidence="11">Whole Larva</tissue>
    </source>
</reference>
<evidence type="ECO:0000256" key="1">
    <source>
        <dbReference type="ARBA" id="ARBA00004304"/>
    </source>
</evidence>
<comment type="subcellular location">
    <subcellularLocation>
        <location evidence="9">Mitochondrion inner membrane</location>
        <topology evidence="9">Single-pass membrane protein</topology>
    </subcellularLocation>
    <subcellularLocation>
        <location evidence="1">Mitochondrion membrane</location>
        <topology evidence="1">Single-pass membrane protein</topology>
    </subcellularLocation>
</comment>
<dbReference type="Proteomes" id="UP000695000">
    <property type="component" value="Unplaced"/>
</dbReference>
<gene>
    <name evidence="11" type="primary">LOC108566580</name>
</gene>
<evidence type="ECO:0000256" key="3">
    <source>
        <dbReference type="ARBA" id="ARBA00022692"/>
    </source>
</evidence>
<keyword evidence="9" id="KW-0811">Translocation</keyword>
<protein>
    <recommendedName>
        <fullName evidence="9">Mitochondrial import inner membrane translocase subunit Tim21</fullName>
    </recommendedName>
</protein>
<dbReference type="Gene3D" id="3.10.450.320">
    <property type="entry name" value="Mitochondrial import inner membrane translocase subunit Tim21"/>
    <property type="match status" value="1"/>
</dbReference>
<proteinExistence type="inferred from homology"/>
<name>A0ABM1N5E1_NICVS</name>
<feature type="transmembrane region" description="Helical" evidence="9">
    <location>
        <begin position="64"/>
        <end position="83"/>
    </location>
</feature>
<keyword evidence="8" id="KW-0067">ATP-binding</keyword>
<keyword evidence="9" id="KW-0999">Mitochondrion inner membrane</keyword>
<evidence type="ECO:0000313" key="10">
    <source>
        <dbReference type="Proteomes" id="UP000695000"/>
    </source>
</evidence>
<keyword evidence="4" id="KW-0809">Transit peptide</keyword>
<keyword evidence="5 9" id="KW-1133">Transmembrane helix</keyword>
<keyword evidence="8" id="KW-0547">Nucleotide-binding</keyword>
<dbReference type="PANTHER" id="PTHR13032:SF6">
    <property type="entry name" value="MITOCHONDRIAL IMPORT INNER MEMBRANE TRANSLOCASE SUBUNIT TIM21"/>
    <property type="match status" value="1"/>
</dbReference>
<evidence type="ECO:0000256" key="4">
    <source>
        <dbReference type="ARBA" id="ARBA00022946"/>
    </source>
</evidence>
<comment type="function">
    <text evidence="9">Essential component of the TIM23 complex, a complex that mediates the translocation of transit peptide-containing proteins across the mitochondrial inner membrane.</text>
</comment>
<dbReference type="InterPro" id="IPR017441">
    <property type="entry name" value="Protein_kinase_ATP_BS"/>
</dbReference>
<evidence type="ECO:0000256" key="6">
    <source>
        <dbReference type="ARBA" id="ARBA00023128"/>
    </source>
</evidence>
<dbReference type="InterPro" id="IPR038552">
    <property type="entry name" value="Tim21_IMS_sf"/>
</dbReference>
<comment type="similarity">
    <text evidence="2 9">Belongs to the TIM21 family.</text>
</comment>